<dbReference type="AlphaFoldDB" id="A0A9W8LVL8"/>
<dbReference type="SUPFAM" id="SSF57756">
    <property type="entry name" value="Retrovirus zinc finger-like domains"/>
    <property type="match status" value="1"/>
</dbReference>
<dbReference type="OrthoDB" id="5371740at2759"/>
<reference evidence="4" key="1">
    <citation type="submission" date="2022-07" db="EMBL/GenBank/DDBJ databases">
        <title>Phylogenomic reconstructions and comparative analyses of Kickxellomycotina fungi.</title>
        <authorList>
            <person name="Reynolds N.K."/>
            <person name="Stajich J.E."/>
            <person name="Barry K."/>
            <person name="Grigoriev I.V."/>
            <person name="Crous P."/>
            <person name="Smith M.E."/>
        </authorList>
    </citation>
    <scope>NUCLEOTIDE SEQUENCE</scope>
    <source>
        <strain evidence="4">NRRL 1565</strain>
    </source>
</reference>
<keyword evidence="1" id="KW-0863">Zinc-finger</keyword>
<feature type="compositionally biased region" description="Polar residues" evidence="2">
    <location>
        <begin position="56"/>
        <end position="67"/>
    </location>
</feature>
<dbReference type="Proteomes" id="UP001140094">
    <property type="component" value="Unassembled WGS sequence"/>
</dbReference>
<dbReference type="InterPro" id="IPR005162">
    <property type="entry name" value="Retrotrans_gag_dom"/>
</dbReference>
<proteinExistence type="predicted"/>
<gene>
    <name evidence="4" type="ORF">H4R20_001464</name>
</gene>
<feature type="compositionally biased region" description="Polar residues" evidence="2">
    <location>
        <begin position="571"/>
        <end position="601"/>
    </location>
</feature>
<feature type="compositionally biased region" description="Polar residues" evidence="2">
    <location>
        <begin position="279"/>
        <end position="291"/>
    </location>
</feature>
<feature type="region of interest" description="Disordered" evidence="2">
    <location>
        <begin position="199"/>
        <end position="236"/>
    </location>
</feature>
<feature type="compositionally biased region" description="Polar residues" evidence="2">
    <location>
        <begin position="402"/>
        <end position="412"/>
    </location>
</feature>
<dbReference type="GO" id="GO:0003676">
    <property type="term" value="F:nucleic acid binding"/>
    <property type="evidence" value="ECO:0007669"/>
    <property type="project" value="InterPro"/>
</dbReference>
<dbReference type="Pfam" id="PF03732">
    <property type="entry name" value="Retrotrans_gag"/>
    <property type="match status" value="1"/>
</dbReference>
<dbReference type="InterPro" id="IPR001878">
    <property type="entry name" value="Znf_CCHC"/>
</dbReference>
<feature type="domain" description="CCHC-type" evidence="3">
    <location>
        <begin position="509"/>
        <end position="523"/>
    </location>
</feature>
<feature type="region of interest" description="Disordered" evidence="2">
    <location>
        <begin position="264"/>
        <end position="334"/>
    </location>
</feature>
<dbReference type="PROSITE" id="PS50158">
    <property type="entry name" value="ZF_CCHC"/>
    <property type="match status" value="1"/>
</dbReference>
<evidence type="ECO:0000313" key="4">
    <source>
        <dbReference type="EMBL" id="KAJ2806994.1"/>
    </source>
</evidence>
<comment type="caution">
    <text evidence="4">The sequence shown here is derived from an EMBL/GenBank/DDBJ whole genome shotgun (WGS) entry which is preliminary data.</text>
</comment>
<organism evidence="4 5">
    <name type="scientific">Coemansia guatemalensis</name>
    <dbReference type="NCBI Taxonomy" id="2761395"/>
    <lineage>
        <taxon>Eukaryota</taxon>
        <taxon>Fungi</taxon>
        <taxon>Fungi incertae sedis</taxon>
        <taxon>Zoopagomycota</taxon>
        <taxon>Kickxellomycotina</taxon>
        <taxon>Kickxellomycetes</taxon>
        <taxon>Kickxellales</taxon>
        <taxon>Kickxellaceae</taxon>
        <taxon>Coemansia</taxon>
    </lineage>
</organism>
<accession>A0A9W8LVL8</accession>
<name>A0A9W8LVL8_9FUNG</name>
<dbReference type="Gene3D" id="4.10.60.10">
    <property type="entry name" value="Zinc finger, CCHC-type"/>
    <property type="match status" value="1"/>
</dbReference>
<evidence type="ECO:0000313" key="5">
    <source>
        <dbReference type="Proteomes" id="UP001140094"/>
    </source>
</evidence>
<keyword evidence="1" id="KW-0479">Metal-binding</keyword>
<dbReference type="Pfam" id="PF00098">
    <property type="entry name" value="zf-CCHC"/>
    <property type="match status" value="1"/>
</dbReference>
<feature type="compositionally biased region" description="Polar residues" evidence="2">
    <location>
        <begin position="302"/>
        <end position="311"/>
    </location>
</feature>
<dbReference type="InterPro" id="IPR036875">
    <property type="entry name" value="Znf_CCHC_sf"/>
</dbReference>
<protein>
    <recommendedName>
        <fullName evidence="3">CCHC-type domain-containing protein</fullName>
    </recommendedName>
</protein>
<feature type="compositionally biased region" description="Polar residues" evidence="2">
    <location>
        <begin position="209"/>
        <end position="230"/>
    </location>
</feature>
<evidence type="ECO:0000256" key="2">
    <source>
        <dbReference type="SAM" id="MobiDB-lite"/>
    </source>
</evidence>
<keyword evidence="1" id="KW-0862">Zinc</keyword>
<feature type="region of interest" description="Disordered" evidence="2">
    <location>
        <begin position="347"/>
        <end position="480"/>
    </location>
</feature>
<feature type="compositionally biased region" description="Low complexity" evidence="2">
    <location>
        <begin position="383"/>
        <end position="399"/>
    </location>
</feature>
<sequence>MDDEGPAFLSFSGLPDEDVYDFVTNVDALRKHFKWSNQVTFCYARTMLKGSARKIVQSTKPGSSSGNEHQKSRVLSDEAVDPNSWSNLRASLVFEFTEQYKKDREMVQLLTMRQQAGESSSEYAQRFVGLVSGLIVAHPLDSNMLGILFASGLRSEKMRWELLLRRLNTIDKAVGYVAPDQLYKVAKLSSLLSPLPMPASAVGSAGELSPTSEESSSFAAAQREGSSAASHTFVDEADEQSLREVYGGTEVNSKLDVADMASLEHDVSDRQSSEHDSGTRTVRGSTANGASFSLDDDGEDGSQGSTHTHQSAMPCPSAGTVPEPDASASASASAAVTADGYDGVGAEAADRQHSQSHSPLGGNGYWTPPRLPDARQRRQHRQSMSAYARAAAHTSASVSGMLPSQNSWQATARQHHTALPRTGGGVPSRAALPSSLYEADGQGYDDDDDYQGPGALDRSLSKASTGTGSEPEDQTRSASELNSLADQLESLTSMLRIQSDARRRRPRLCYRCRQKGHIASECPLPPEMAVPNQQTRERMGLGGSTLQAASKTLPRANAMASPPLATGSWRAPSSSRSATQSRRYTQSWGRNALPNMSNHAH</sequence>
<dbReference type="GO" id="GO:0008270">
    <property type="term" value="F:zinc ion binding"/>
    <property type="evidence" value="ECO:0007669"/>
    <property type="project" value="UniProtKB-KW"/>
</dbReference>
<feature type="region of interest" description="Disordered" evidence="2">
    <location>
        <begin position="54"/>
        <end position="77"/>
    </location>
</feature>
<dbReference type="SMART" id="SM00343">
    <property type="entry name" value="ZnF_C2HC"/>
    <property type="match status" value="1"/>
</dbReference>
<evidence type="ECO:0000256" key="1">
    <source>
        <dbReference type="PROSITE-ProRule" id="PRU00047"/>
    </source>
</evidence>
<evidence type="ECO:0000259" key="3">
    <source>
        <dbReference type="PROSITE" id="PS50158"/>
    </source>
</evidence>
<dbReference type="EMBL" id="JANBUO010000145">
    <property type="protein sequence ID" value="KAJ2806994.1"/>
    <property type="molecule type" value="Genomic_DNA"/>
</dbReference>
<feature type="compositionally biased region" description="Basic and acidic residues" evidence="2">
    <location>
        <begin position="264"/>
        <end position="278"/>
    </location>
</feature>
<keyword evidence="5" id="KW-1185">Reference proteome</keyword>
<feature type="region of interest" description="Disordered" evidence="2">
    <location>
        <begin position="558"/>
        <end position="601"/>
    </location>
</feature>